<evidence type="ECO:0000313" key="5">
    <source>
        <dbReference type="EMBL" id="AGH97923.1"/>
    </source>
</evidence>
<evidence type="ECO:0000313" key="6">
    <source>
        <dbReference type="Proteomes" id="UP000011932"/>
    </source>
</evidence>
<dbReference type="InterPro" id="IPR001307">
    <property type="entry name" value="Thiosulphate_STrfase_CS"/>
</dbReference>
<dbReference type="PANTHER" id="PTHR11364">
    <property type="entry name" value="THIOSULFATE SULFERTANSFERASE"/>
    <property type="match status" value="1"/>
</dbReference>
<dbReference type="HOGENOM" id="CLU_031618_3_0_5"/>
<dbReference type="InterPro" id="IPR045078">
    <property type="entry name" value="TST/MPST-like"/>
</dbReference>
<dbReference type="GO" id="GO:0004792">
    <property type="term" value="F:thiosulfate-cyanide sulfurtransferase activity"/>
    <property type="evidence" value="ECO:0007669"/>
    <property type="project" value="InterPro"/>
</dbReference>
<gene>
    <name evidence="5" type="ORF">A11S_1107</name>
</gene>
<dbReference type="Proteomes" id="UP000011932">
    <property type="component" value="Chromosome"/>
</dbReference>
<dbReference type="PANTHER" id="PTHR11364:SF27">
    <property type="entry name" value="SULFURTRANSFERASE"/>
    <property type="match status" value="1"/>
</dbReference>
<dbReference type="SMART" id="SM00450">
    <property type="entry name" value="RHOD"/>
    <property type="match status" value="2"/>
</dbReference>
<dbReference type="PROSITE" id="PS00683">
    <property type="entry name" value="RHODANESE_2"/>
    <property type="match status" value="1"/>
</dbReference>
<dbReference type="AlphaFoldDB" id="M4VFD6"/>
<reference evidence="5 6" key="1">
    <citation type="journal article" date="2013" name="ISME J.">
        <title>By their genes ye shall know them: genomic signatures of predatory bacteria.</title>
        <authorList>
            <person name="Pasternak Z."/>
            <person name="Pietrokovski S."/>
            <person name="Rotem O."/>
            <person name="Gophna U."/>
            <person name="Lurie-Weinberger M.N."/>
            <person name="Jurkevitch E."/>
        </authorList>
    </citation>
    <scope>NUCLEOTIDE SEQUENCE [LARGE SCALE GENOMIC DNA]</scope>
    <source>
        <strain evidence="5">EPB</strain>
    </source>
</reference>
<dbReference type="STRING" id="349215.A11S_1107"/>
<dbReference type="Gene3D" id="3.40.250.10">
    <property type="entry name" value="Rhodanese-like domain"/>
    <property type="match status" value="2"/>
</dbReference>
<dbReference type="KEGG" id="man:A11S_1107"/>
<dbReference type="SUPFAM" id="SSF52821">
    <property type="entry name" value="Rhodanese/Cell cycle control phosphatase"/>
    <property type="match status" value="2"/>
</dbReference>
<feature type="domain" description="Rhodanese" evidence="4">
    <location>
        <begin position="22"/>
        <end position="134"/>
    </location>
</feature>
<evidence type="ECO:0000256" key="2">
    <source>
        <dbReference type="ARBA" id="ARBA00022737"/>
    </source>
</evidence>
<evidence type="ECO:0000256" key="1">
    <source>
        <dbReference type="ARBA" id="ARBA00022679"/>
    </source>
</evidence>
<dbReference type="EMBL" id="CP003538">
    <property type="protein sequence ID" value="AGH97923.1"/>
    <property type="molecule type" value="Genomic_DNA"/>
</dbReference>
<dbReference type="CDD" id="cd01448">
    <property type="entry name" value="TST_Repeat_1"/>
    <property type="match status" value="1"/>
</dbReference>
<evidence type="ECO:0000256" key="3">
    <source>
        <dbReference type="RuleBase" id="RU000507"/>
    </source>
</evidence>
<protein>
    <recommendedName>
        <fullName evidence="3">Sulfurtransferase</fullName>
    </recommendedName>
</protein>
<dbReference type="OrthoDB" id="9781034at2"/>
<sequence>MTERPASALIEPQDLARLMADAPANLVLIDATYGVMNPVYTQARIGNAVFFDIDDIANHDNPLPHMVPDADDFAAAVTAMGIGNDSQIVIYDQSGLAMAAARVWWMFRLYGHDNVRVLNGGLPLWVAMGLPMNVGPAAPTPAATTPFRATYRPHLVCDHAAVDDARTRPDECLILDARSPDRFTGSTPEPRPHLTSGHIPNSRNLFFMDIIDPGTARLIPNHPSVAEMIRAATGKRIITSCGSGVTACVLALALHEMGRDDVAVYDGSWCEWGQKPLNSAISVG</sequence>
<organism evidence="5 6">
    <name type="scientific">Micavibrio aeruginosavorus EPB</name>
    <dbReference type="NCBI Taxonomy" id="349215"/>
    <lineage>
        <taxon>Bacteria</taxon>
        <taxon>Pseudomonadati</taxon>
        <taxon>Bdellovibrionota</taxon>
        <taxon>Bdellovibrionia</taxon>
        <taxon>Bdellovibrionales</taxon>
        <taxon>Pseudobdellovibrionaceae</taxon>
        <taxon>Micavibrio</taxon>
    </lineage>
</organism>
<accession>M4VFD6</accession>
<dbReference type="PROSITE" id="PS50206">
    <property type="entry name" value="RHODANESE_3"/>
    <property type="match status" value="2"/>
</dbReference>
<proteinExistence type="predicted"/>
<dbReference type="RefSeq" id="WP_015467465.1">
    <property type="nucleotide sequence ID" value="NC_020812.1"/>
</dbReference>
<dbReference type="CDD" id="cd01449">
    <property type="entry name" value="TST_Repeat_2"/>
    <property type="match status" value="1"/>
</dbReference>
<name>M4VFD6_9BACT</name>
<keyword evidence="1 3" id="KW-0808">Transferase</keyword>
<evidence type="ECO:0000259" key="4">
    <source>
        <dbReference type="PROSITE" id="PS50206"/>
    </source>
</evidence>
<dbReference type="InterPro" id="IPR036873">
    <property type="entry name" value="Rhodanese-like_dom_sf"/>
</dbReference>
<dbReference type="InterPro" id="IPR001763">
    <property type="entry name" value="Rhodanese-like_dom"/>
</dbReference>
<keyword evidence="2" id="KW-0677">Repeat</keyword>
<feature type="domain" description="Rhodanese" evidence="4">
    <location>
        <begin position="168"/>
        <end position="281"/>
    </location>
</feature>
<dbReference type="Pfam" id="PF00581">
    <property type="entry name" value="Rhodanese"/>
    <property type="match status" value="2"/>
</dbReference>